<protein>
    <submittedName>
        <fullName evidence="2">Uncharacterized protein</fullName>
    </submittedName>
</protein>
<dbReference type="OrthoDB" id="5280838at2759"/>
<proteinExistence type="predicted"/>
<feature type="region of interest" description="Disordered" evidence="1">
    <location>
        <begin position="309"/>
        <end position="328"/>
    </location>
</feature>
<evidence type="ECO:0000313" key="2">
    <source>
        <dbReference type="EMBL" id="TKA42726.1"/>
    </source>
</evidence>
<reference evidence="2 3" key="1">
    <citation type="submission" date="2017-03" db="EMBL/GenBank/DDBJ databases">
        <title>Genomes of endolithic fungi from Antarctica.</title>
        <authorList>
            <person name="Coleine C."/>
            <person name="Masonjones S."/>
            <person name="Stajich J.E."/>
        </authorList>
    </citation>
    <scope>NUCLEOTIDE SEQUENCE [LARGE SCALE GENOMIC DNA]</scope>
    <source>
        <strain evidence="2 3">CCFEE 5184</strain>
    </source>
</reference>
<dbReference type="STRING" id="329884.A0A4U0V4H1"/>
<dbReference type="EMBL" id="NAJQ01002477">
    <property type="protein sequence ID" value="TKA42726.1"/>
    <property type="molecule type" value="Genomic_DNA"/>
</dbReference>
<comment type="caution">
    <text evidence="2">The sequence shown here is derived from an EMBL/GenBank/DDBJ whole genome shotgun (WGS) entry which is preliminary data.</text>
</comment>
<feature type="compositionally biased region" description="Polar residues" evidence="1">
    <location>
        <begin position="52"/>
        <end position="89"/>
    </location>
</feature>
<keyword evidence="3" id="KW-1185">Reference proteome</keyword>
<accession>A0A4U0V4H1</accession>
<evidence type="ECO:0000256" key="1">
    <source>
        <dbReference type="SAM" id="MobiDB-lite"/>
    </source>
</evidence>
<dbReference type="Proteomes" id="UP000309340">
    <property type="component" value="Unassembled WGS sequence"/>
</dbReference>
<evidence type="ECO:0000313" key="3">
    <source>
        <dbReference type="Proteomes" id="UP000309340"/>
    </source>
</evidence>
<feature type="non-terminal residue" evidence="2">
    <location>
        <position position="468"/>
    </location>
</feature>
<gene>
    <name evidence="2" type="ORF">B0A55_13768</name>
</gene>
<organism evidence="2 3">
    <name type="scientific">Friedmanniomyces simplex</name>
    <dbReference type="NCBI Taxonomy" id="329884"/>
    <lineage>
        <taxon>Eukaryota</taxon>
        <taxon>Fungi</taxon>
        <taxon>Dikarya</taxon>
        <taxon>Ascomycota</taxon>
        <taxon>Pezizomycotina</taxon>
        <taxon>Dothideomycetes</taxon>
        <taxon>Dothideomycetidae</taxon>
        <taxon>Mycosphaerellales</taxon>
        <taxon>Teratosphaeriaceae</taxon>
        <taxon>Friedmanniomyces</taxon>
    </lineage>
</organism>
<feature type="region of interest" description="Disordered" evidence="1">
    <location>
        <begin position="47"/>
        <end position="89"/>
    </location>
</feature>
<sequence length="468" mass="51241">MSASDGITCELRSRLTSDLRRQLPLRISTLDLHFVATTIFQYHTLRNPRLGTPQQQPSKMSGERSPTISELSEVPSSMQPTPEPQTSLTTEGRAVDSDVDTQVEAQVQQIFSTTDDGETCETLENGTDERIVASTSTDLLAECRVCAEEFPRASPSPADCTQLRTDPIQTSRDVMQGMQETNRSLAQEMDAEGAAMEVEKQPILLEKALEAISKKKARKQLSLGDVMLVLDEHDLRKTVRLNSKSLRHQLPSDSHLLRLIMGATGVPGTSFNGVGVLAVLQYSAMAKFPTLQLQALDVAAPAVASVISDTSQTTDDAETNVKGEPGEEDRQAAVVPESGIDWLKAYDSLIRIIVFIPNISAQRCSIQLKAEAALPILQGIVAIAEYYDCLQLVRSAFMSIASEWISGRSLYPAIAANPHDWLILAVKLQSKLVHMAGLYPNVELRGLSHEVHSLIAAESLALHYKRQD</sequence>
<feature type="compositionally biased region" description="Basic and acidic residues" evidence="1">
    <location>
        <begin position="319"/>
        <end position="328"/>
    </location>
</feature>
<dbReference type="AlphaFoldDB" id="A0A4U0V4H1"/>
<name>A0A4U0V4H1_9PEZI</name>